<dbReference type="PANTHER" id="PTHR12526">
    <property type="entry name" value="GLYCOSYLTRANSFERASE"/>
    <property type="match status" value="1"/>
</dbReference>
<feature type="domain" description="Glycosyltransferase subfamily 4-like N-terminal" evidence="2">
    <location>
        <begin position="13"/>
        <end position="217"/>
    </location>
</feature>
<dbReference type="STRING" id="282683.SAMN04488105_12513"/>
<sequence>MKVVHFVGGYLASGAGRAAEIIHLGLQADGIDSTILTGDPKPATNAKGIVSLDNGGLARVTGMAYKAGEQLTKKIAARGKPVSLYSPGLFGHRIPRQVRDADIVHLHWLNTAAFVPPFVEKLSVPTVWTLHDMWPMTGGCHYALDCRRFETTCGACPRLSSSRERDLSTFLQARLKRRVGGKVHVAAISEWIALEARASAVLRECPITVIPNAVDTKAYFPVDRRLARTALGLDPDRPIVLTGHASNGWLKGSDLIVDAVDSLRTSAAAPDFDLIGFGTLDQEIGARYAHHYGRVYDDVTLRLLYSAADVFVAASRYEAFGRTLIEAMACGTPVASFRGTGPDDIIVPGQTGELAEAGNGSDLGAGIARLLGTGGALRDNCRNRAETVYARQTIAAQYQSLYRTALTGAGSPPSR</sequence>
<accession>A0A1G7LLX9</accession>
<proteinExistence type="predicted"/>
<dbReference type="GO" id="GO:0016757">
    <property type="term" value="F:glycosyltransferase activity"/>
    <property type="evidence" value="ECO:0007669"/>
    <property type="project" value="InterPro"/>
</dbReference>
<dbReference type="SUPFAM" id="SSF53756">
    <property type="entry name" value="UDP-Glycosyltransferase/glycogen phosphorylase"/>
    <property type="match status" value="1"/>
</dbReference>
<dbReference type="Pfam" id="PF13439">
    <property type="entry name" value="Glyco_transf_4"/>
    <property type="match status" value="1"/>
</dbReference>
<evidence type="ECO:0000259" key="2">
    <source>
        <dbReference type="Pfam" id="PF13439"/>
    </source>
</evidence>
<dbReference type="InterPro" id="IPR001296">
    <property type="entry name" value="Glyco_trans_1"/>
</dbReference>
<name>A0A1G7LLX9_9RHOB</name>
<dbReference type="PANTHER" id="PTHR12526:SF635">
    <property type="entry name" value="GLYCOSYL TRANSFERASE GROUP 1"/>
    <property type="match status" value="1"/>
</dbReference>
<reference evidence="4" key="1">
    <citation type="submission" date="2016-10" db="EMBL/GenBank/DDBJ databases">
        <authorList>
            <person name="Varghese N."/>
            <person name="Submissions S."/>
        </authorList>
    </citation>
    <scope>NUCLEOTIDE SEQUENCE [LARGE SCALE GENOMIC DNA]</scope>
    <source>
        <strain evidence="4">DSM 10146</strain>
    </source>
</reference>
<dbReference type="Pfam" id="PF00534">
    <property type="entry name" value="Glycos_transf_1"/>
    <property type="match status" value="1"/>
</dbReference>
<protein>
    <submittedName>
        <fullName evidence="3">Glycosyltransferase involved in cell wall bisynthesis</fullName>
    </submittedName>
</protein>
<dbReference type="AlphaFoldDB" id="A0A1G7LLX9"/>
<dbReference type="RefSeq" id="WP_089963738.1">
    <property type="nucleotide sequence ID" value="NZ_FNAV01000025.1"/>
</dbReference>
<dbReference type="OrthoDB" id="9790710at2"/>
<evidence type="ECO:0000313" key="3">
    <source>
        <dbReference type="EMBL" id="SDF50495.1"/>
    </source>
</evidence>
<organism evidence="3 4">
    <name type="scientific">Salipiger thiooxidans</name>
    <dbReference type="NCBI Taxonomy" id="282683"/>
    <lineage>
        <taxon>Bacteria</taxon>
        <taxon>Pseudomonadati</taxon>
        <taxon>Pseudomonadota</taxon>
        <taxon>Alphaproteobacteria</taxon>
        <taxon>Rhodobacterales</taxon>
        <taxon>Roseobacteraceae</taxon>
        <taxon>Salipiger</taxon>
    </lineage>
</organism>
<feature type="domain" description="Glycosyl transferase family 1" evidence="1">
    <location>
        <begin position="228"/>
        <end position="386"/>
    </location>
</feature>
<evidence type="ECO:0000259" key="1">
    <source>
        <dbReference type="Pfam" id="PF00534"/>
    </source>
</evidence>
<dbReference type="EMBL" id="FNAV01000025">
    <property type="protein sequence ID" value="SDF50495.1"/>
    <property type="molecule type" value="Genomic_DNA"/>
</dbReference>
<keyword evidence="4" id="KW-1185">Reference proteome</keyword>
<keyword evidence="3" id="KW-0808">Transferase</keyword>
<dbReference type="InterPro" id="IPR028098">
    <property type="entry name" value="Glyco_trans_4-like_N"/>
</dbReference>
<dbReference type="Gene3D" id="3.40.50.2000">
    <property type="entry name" value="Glycogen Phosphorylase B"/>
    <property type="match status" value="2"/>
</dbReference>
<evidence type="ECO:0000313" key="4">
    <source>
        <dbReference type="Proteomes" id="UP000198994"/>
    </source>
</evidence>
<gene>
    <name evidence="3" type="ORF">SAMN04488105_12513</name>
</gene>
<dbReference type="Proteomes" id="UP000198994">
    <property type="component" value="Unassembled WGS sequence"/>
</dbReference>